<dbReference type="GeneID" id="63694146"/>
<dbReference type="HOGENOM" id="CLU_1151591_0_0_1"/>
<dbReference type="OrthoDB" id="4417731at2759"/>
<proteinExistence type="predicted"/>
<sequence length="241" mass="27422">MSQASLNETMAKLERQETLLGNASELMFDPNEIATDDENPQDSQIITFDSVYMPIPNLEASFMQPYEEEPEQGGEDWILARTSRPCRHRYISEYKEKKLGCATDADRQRIAECMTVRDWADCKLDAELYDKGEDSRMDEKTYICLYGLPPSIVNTIDYTPTIMALNEYAGLVASEDHLVTPIFHRRFAEFLGALKETGYAHGYTKEQSSASYKAYSAFLNAMETEVEDILEKDETHAGCIE</sequence>
<organism evidence="1 2">
    <name type="scientific">Aspergillus ruber (strain CBS 135680)</name>
    <dbReference type="NCBI Taxonomy" id="1388766"/>
    <lineage>
        <taxon>Eukaryota</taxon>
        <taxon>Fungi</taxon>
        <taxon>Dikarya</taxon>
        <taxon>Ascomycota</taxon>
        <taxon>Pezizomycotina</taxon>
        <taxon>Eurotiomycetes</taxon>
        <taxon>Eurotiomycetidae</taxon>
        <taxon>Eurotiales</taxon>
        <taxon>Aspergillaceae</taxon>
        <taxon>Aspergillus</taxon>
        <taxon>Aspergillus subgen. Aspergillus</taxon>
    </lineage>
</organism>
<keyword evidence="2" id="KW-1185">Reference proteome</keyword>
<reference evidence="2" key="1">
    <citation type="journal article" date="2014" name="Nat. Commun.">
        <title>Genomic adaptations of the halophilic Dead Sea filamentous fungus Eurotium rubrum.</title>
        <authorList>
            <person name="Kis-Papo T."/>
            <person name="Weig A.R."/>
            <person name="Riley R."/>
            <person name="Persoh D."/>
            <person name="Salamov A."/>
            <person name="Sun H."/>
            <person name="Lipzen A."/>
            <person name="Wasser S.P."/>
            <person name="Rambold G."/>
            <person name="Grigoriev I.V."/>
            <person name="Nevo E."/>
        </authorList>
    </citation>
    <scope>NUCLEOTIDE SEQUENCE [LARGE SCALE GENOMIC DNA]</scope>
    <source>
        <strain evidence="2">CBS 135680</strain>
    </source>
</reference>
<dbReference type="AlphaFoldDB" id="A0A017SFI8"/>
<gene>
    <name evidence="1" type="ORF">EURHEDRAFT_378005</name>
</gene>
<dbReference type="STRING" id="1388766.A0A017SFI8"/>
<evidence type="ECO:0000313" key="2">
    <source>
        <dbReference type="Proteomes" id="UP000019804"/>
    </source>
</evidence>
<dbReference type="Proteomes" id="UP000019804">
    <property type="component" value="Unassembled WGS sequence"/>
</dbReference>
<protein>
    <submittedName>
        <fullName evidence="1">Uncharacterized protein</fullName>
    </submittedName>
</protein>
<accession>A0A017SFI8</accession>
<name>A0A017SFI8_ASPRC</name>
<evidence type="ECO:0000313" key="1">
    <source>
        <dbReference type="EMBL" id="EYE95010.1"/>
    </source>
</evidence>
<dbReference type="RefSeq" id="XP_040638698.1">
    <property type="nucleotide sequence ID" value="XM_040779022.1"/>
</dbReference>
<dbReference type="EMBL" id="KK088424">
    <property type="protein sequence ID" value="EYE95010.1"/>
    <property type="molecule type" value="Genomic_DNA"/>
</dbReference>